<evidence type="ECO:0000256" key="7">
    <source>
        <dbReference type="ARBA" id="ARBA00022692"/>
    </source>
</evidence>
<evidence type="ECO:0000256" key="6">
    <source>
        <dbReference type="ARBA" id="ARBA00022475"/>
    </source>
</evidence>
<evidence type="ECO:0000256" key="1">
    <source>
        <dbReference type="ARBA" id="ARBA00004651"/>
    </source>
</evidence>
<evidence type="ECO:0000256" key="8">
    <source>
        <dbReference type="ARBA" id="ARBA00022982"/>
    </source>
</evidence>
<evidence type="ECO:0000256" key="10">
    <source>
        <dbReference type="ARBA" id="ARBA00023002"/>
    </source>
</evidence>
<dbReference type="GO" id="GO:0009319">
    <property type="term" value="C:cytochrome o ubiquinol oxidase complex"/>
    <property type="evidence" value="ECO:0007669"/>
    <property type="project" value="TreeGrafter"/>
</dbReference>
<evidence type="ECO:0000256" key="13">
    <source>
        <dbReference type="ARBA" id="ARBA00030071"/>
    </source>
</evidence>
<keyword evidence="10" id="KW-0560">Oxidoreductase</keyword>
<sequence length="112" mass="12601">MAGEHLYDHETGAAYGTHKTYITGFVLSIIITVIAFSLVGFKVFSPVGLYISVAILALIQLYVQLVFFLHLSTDSKARWNMISFIFAVIVVLILVIGTLWIMFNLYSMMMVM</sequence>
<evidence type="ECO:0000256" key="14">
    <source>
        <dbReference type="ARBA" id="ARBA00030211"/>
    </source>
</evidence>
<keyword evidence="19" id="KW-1185">Reference proteome</keyword>
<evidence type="ECO:0000256" key="9">
    <source>
        <dbReference type="ARBA" id="ARBA00022989"/>
    </source>
</evidence>
<dbReference type="GO" id="GO:0005886">
    <property type="term" value="C:plasma membrane"/>
    <property type="evidence" value="ECO:0007669"/>
    <property type="project" value="UniProtKB-SubCell"/>
</dbReference>
<keyword evidence="11 17" id="KW-0472">Membrane</keyword>
<dbReference type="PANTHER" id="PTHR36835">
    <property type="entry name" value="CYTOCHROME BO(3) UBIQUINOL OXIDASE SUBUNIT 4"/>
    <property type="match status" value="1"/>
</dbReference>
<dbReference type="GO" id="GO:0009486">
    <property type="term" value="F:cytochrome bo3 ubiquinol oxidase activity"/>
    <property type="evidence" value="ECO:0007669"/>
    <property type="project" value="InterPro"/>
</dbReference>
<keyword evidence="8" id="KW-0249">Electron transport</keyword>
<name>A0A8J2Z4D7_9GAMM</name>
<dbReference type="AlphaFoldDB" id="A0A8J2Z4D7"/>
<comment type="function">
    <text evidence="12">Cytochrome bo(3) ubiquinol terminal oxidase is the component of the aerobic respiratory chain of E.coli that predominates when cells are grown at high aeration. Has proton pump activity across the membrane in addition to electron transfer, pumping 2 protons/electron.</text>
</comment>
<evidence type="ECO:0000256" key="4">
    <source>
        <dbReference type="ARBA" id="ARBA00014689"/>
    </source>
</evidence>
<comment type="subunit">
    <text evidence="3">Heterooctamer of two A chains, two B chains, two C chains and two D chains.</text>
</comment>
<evidence type="ECO:0000313" key="18">
    <source>
        <dbReference type="EMBL" id="GGF96414.1"/>
    </source>
</evidence>
<reference evidence="18" key="2">
    <citation type="submission" date="2020-09" db="EMBL/GenBank/DDBJ databases">
        <authorList>
            <person name="Sun Q."/>
            <person name="Zhou Y."/>
        </authorList>
    </citation>
    <scope>NUCLEOTIDE SEQUENCE</scope>
    <source>
        <strain evidence="18">CGMCC 1.15758</strain>
    </source>
</reference>
<evidence type="ECO:0000256" key="11">
    <source>
        <dbReference type="ARBA" id="ARBA00023136"/>
    </source>
</evidence>
<dbReference type="OrthoDB" id="2375888at2"/>
<dbReference type="Proteomes" id="UP000636949">
    <property type="component" value="Unassembled WGS sequence"/>
</dbReference>
<evidence type="ECO:0000256" key="15">
    <source>
        <dbReference type="ARBA" id="ARBA00031887"/>
    </source>
</evidence>
<feature type="transmembrane region" description="Helical" evidence="17">
    <location>
        <begin position="21"/>
        <end position="41"/>
    </location>
</feature>
<evidence type="ECO:0000256" key="2">
    <source>
        <dbReference type="ARBA" id="ARBA00008079"/>
    </source>
</evidence>
<dbReference type="InterPro" id="IPR050968">
    <property type="entry name" value="Cytochrome_c_oxidase_bac_sub4"/>
</dbReference>
<dbReference type="InterPro" id="IPR014210">
    <property type="entry name" value="Cyt_o_ubiqinol_oxidase_su4"/>
</dbReference>
<evidence type="ECO:0000256" key="5">
    <source>
        <dbReference type="ARBA" id="ARBA00022448"/>
    </source>
</evidence>
<accession>A0A8J2Z4D7</accession>
<comment type="caution">
    <text evidence="18">The sequence shown here is derived from an EMBL/GenBank/DDBJ whole genome shotgun (WGS) entry which is preliminary data.</text>
</comment>
<dbReference type="Pfam" id="PF03626">
    <property type="entry name" value="COX4_pro"/>
    <property type="match status" value="1"/>
</dbReference>
<feature type="transmembrane region" description="Helical" evidence="17">
    <location>
        <begin position="81"/>
        <end position="103"/>
    </location>
</feature>
<dbReference type="NCBIfam" id="TIGR02847">
    <property type="entry name" value="CyoD"/>
    <property type="match status" value="1"/>
</dbReference>
<dbReference type="EMBL" id="BMJS01000010">
    <property type="protein sequence ID" value="GGF96414.1"/>
    <property type="molecule type" value="Genomic_DNA"/>
</dbReference>
<protein>
    <recommendedName>
        <fullName evidence="4">Cytochrome bo(3) ubiquinol oxidase subunit 4</fullName>
    </recommendedName>
    <alternativeName>
        <fullName evidence="16">Cytochrome o ubiquinol oxidase subunit 4</fullName>
    </alternativeName>
    <alternativeName>
        <fullName evidence="13">Oxidase bo(3) subunit 4</fullName>
    </alternativeName>
    <alternativeName>
        <fullName evidence="14">Ubiquinol oxidase polypeptide IV</fullName>
    </alternativeName>
    <alternativeName>
        <fullName evidence="15">Ubiquinol oxidase subunit 4</fullName>
    </alternativeName>
</protein>
<reference evidence="18" key="1">
    <citation type="journal article" date="2014" name="Int. J. Syst. Evol. Microbiol.">
        <title>Complete genome sequence of Corynebacterium casei LMG S-19264T (=DSM 44701T), isolated from a smear-ripened cheese.</title>
        <authorList>
            <consortium name="US DOE Joint Genome Institute (JGI-PGF)"/>
            <person name="Walter F."/>
            <person name="Albersmeier A."/>
            <person name="Kalinowski J."/>
            <person name="Ruckert C."/>
        </authorList>
    </citation>
    <scope>NUCLEOTIDE SEQUENCE</scope>
    <source>
        <strain evidence="18">CGMCC 1.15758</strain>
    </source>
</reference>
<keyword evidence="9 17" id="KW-1133">Transmembrane helix</keyword>
<dbReference type="GO" id="GO:0019646">
    <property type="term" value="P:aerobic electron transport chain"/>
    <property type="evidence" value="ECO:0007669"/>
    <property type="project" value="TreeGrafter"/>
</dbReference>
<dbReference type="GO" id="GO:0015990">
    <property type="term" value="P:electron transport coupled proton transport"/>
    <property type="evidence" value="ECO:0007669"/>
    <property type="project" value="InterPro"/>
</dbReference>
<evidence type="ECO:0000256" key="16">
    <source>
        <dbReference type="ARBA" id="ARBA00032185"/>
    </source>
</evidence>
<dbReference type="GO" id="GO:0015078">
    <property type="term" value="F:proton transmembrane transporter activity"/>
    <property type="evidence" value="ECO:0007669"/>
    <property type="project" value="TreeGrafter"/>
</dbReference>
<dbReference type="PANTHER" id="PTHR36835:SF1">
    <property type="entry name" value="CYTOCHROME BO(3) UBIQUINOL OXIDASE SUBUNIT 4"/>
    <property type="match status" value="1"/>
</dbReference>
<evidence type="ECO:0000256" key="3">
    <source>
        <dbReference type="ARBA" id="ARBA00011700"/>
    </source>
</evidence>
<proteinExistence type="inferred from homology"/>
<gene>
    <name evidence="18" type="primary">cyoD</name>
    <name evidence="18" type="ORF">GCM10010995_12070</name>
</gene>
<keyword evidence="7 17" id="KW-0812">Transmembrane</keyword>
<feature type="transmembrane region" description="Helical" evidence="17">
    <location>
        <begin position="47"/>
        <end position="69"/>
    </location>
</feature>
<evidence type="ECO:0000256" key="12">
    <source>
        <dbReference type="ARBA" id="ARBA00025694"/>
    </source>
</evidence>
<dbReference type="RefSeq" id="WP_117002295.1">
    <property type="nucleotide sequence ID" value="NZ_BMJS01000010.1"/>
</dbReference>
<keyword evidence="6" id="KW-1003">Cell membrane</keyword>
<evidence type="ECO:0000313" key="19">
    <source>
        <dbReference type="Proteomes" id="UP000636949"/>
    </source>
</evidence>
<evidence type="ECO:0000256" key="17">
    <source>
        <dbReference type="SAM" id="Phobius"/>
    </source>
</evidence>
<comment type="subcellular location">
    <subcellularLocation>
        <location evidence="1">Cell membrane</location>
        <topology evidence="1">Multi-pass membrane protein</topology>
    </subcellularLocation>
</comment>
<keyword evidence="5" id="KW-0813">Transport</keyword>
<dbReference type="InterPro" id="IPR005171">
    <property type="entry name" value="Cyt_c_oxidase_su4_prok"/>
</dbReference>
<organism evidence="18 19">
    <name type="scientific">Cysteiniphilum litorale</name>
    <dbReference type="NCBI Taxonomy" id="2056700"/>
    <lineage>
        <taxon>Bacteria</taxon>
        <taxon>Pseudomonadati</taxon>
        <taxon>Pseudomonadota</taxon>
        <taxon>Gammaproteobacteria</taxon>
        <taxon>Thiotrichales</taxon>
        <taxon>Fastidiosibacteraceae</taxon>
        <taxon>Cysteiniphilum</taxon>
    </lineage>
</organism>
<comment type="similarity">
    <text evidence="2">Belongs to the cytochrome c oxidase bacterial subunit 4 family.</text>
</comment>